<dbReference type="SUPFAM" id="SSF101960">
    <property type="entry name" value="Stabilizer of iron transporter SufD"/>
    <property type="match status" value="1"/>
</dbReference>
<dbReference type="PANTHER" id="PTHR43575">
    <property type="entry name" value="PROTEIN ABCI7, CHLOROPLASTIC"/>
    <property type="match status" value="1"/>
</dbReference>
<evidence type="ECO:0000313" key="5">
    <source>
        <dbReference type="Proteomes" id="UP000590460"/>
    </source>
</evidence>
<accession>A0A846Z9F3</accession>
<dbReference type="NCBIfam" id="TIGR01981">
    <property type="entry name" value="sufD"/>
    <property type="match status" value="1"/>
</dbReference>
<dbReference type="PANTHER" id="PTHR43575:SF1">
    <property type="entry name" value="PROTEIN ABCI7, CHLOROPLASTIC"/>
    <property type="match status" value="1"/>
</dbReference>
<dbReference type="InterPro" id="IPR000825">
    <property type="entry name" value="SUF_FeS_clus_asmbl_SufBD_core"/>
</dbReference>
<comment type="similarity">
    <text evidence="1">Belongs to the iron-sulfur cluster assembly SufBD family.</text>
</comment>
<feature type="domain" description="SUF system FeS cluster assembly SufBD core" evidence="2">
    <location>
        <begin position="136"/>
        <end position="360"/>
    </location>
</feature>
<feature type="domain" description="SUF system FeS cluster assembly SufBD N-terminal" evidence="3">
    <location>
        <begin position="62"/>
        <end position="121"/>
    </location>
</feature>
<evidence type="ECO:0000259" key="3">
    <source>
        <dbReference type="Pfam" id="PF19295"/>
    </source>
</evidence>
<dbReference type="AlphaFoldDB" id="A0A846Z9F3"/>
<evidence type="ECO:0000313" key="4">
    <source>
        <dbReference type="EMBL" id="NKZ18016.1"/>
    </source>
</evidence>
<organism evidence="4 5">
    <name type="scientific">Leuconostoc holzapfelii</name>
    <dbReference type="NCBI Taxonomy" id="434464"/>
    <lineage>
        <taxon>Bacteria</taxon>
        <taxon>Bacillati</taxon>
        <taxon>Bacillota</taxon>
        <taxon>Bacilli</taxon>
        <taxon>Lactobacillales</taxon>
        <taxon>Lactobacillaceae</taxon>
        <taxon>Leuconostoc</taxon>
    </lineage>
</organism>
<protein>
    <submittedName>
        <fullName evidence="4">Fe-S cluster assembly protein SufD</fullName>
    </submittedName>
</protein>
<proteinExistence type="inferred from homology"/>
<dbReference type="InterPro" id="IPR011542">
    <property type="entry name" value="SUF_FeS_clus_asmbl_SufD"/>
</dbReference>
<dbReference type="RefSeq" id="WP_168676044.1">
    <property type="nucleotide sequence ID" value="NZ_BPKV01000001.1"/>
</dbReference>
<dbReference type="InterPro" id="IPR055346">
    <property type="entry name" value="Fe-S_cluster_assembly_SufBD"/>
</dbReference>
<dbReference type="EMBL" id="JAAXPO010000002">
    <property type="protein sequence ID" value="NKZ18016.1"/>
    <property type="molecule type" value="Genomic_DNA"/>
</dbReference>
<dbReference type="Proteomes" id="UP000590460">
    <property type="component" value="Unassembled WGS sequence"/>
</dbReference>
<name>A0A846Z9F3_9LACO</name>
<dbReference type="InterPro" id="IPR037284">
    <property type="entry name" value="SUF_FeS_clus_asmbl_SufBD_sf"/>
</dbReference>
<evidence type="ECO:0000259" key="2">
    <source>
        <dbReference type="Pfam" id="PF01458"/>
    </source>
</evidence>
<gene>
    <name evidence="4" type="primary">sufD</name>
    <name evidence="4" type="ORF">HF966_02270</name>
</gene>
<dbReference type="Pfam" id="PF19295">
    <property type="entry name" value="SufBD_N"/>
    <property type="match status" value="1"/>
</dbReference>
<comment type="caution">
    <text evidence="4">The sequence shown here is derived from an EMBL/GenBank/DDBJ whole genome shotgun (WGS) entry which is preliminary data.</text>
</comment>
<dbReference type="Pfam" id="PF01458">
    <property type="entry name" value="SUFBD_core"/>
    <property type="match status" value="1"/>
</dbReference>
<dbReference type="InterPro" id="IPR045595">
    <property type="entry name" value="SufBD_N"/>
</dbReference>
<evidence type="ECO:0000256" key="1">
    <source>
        <dbReference type="ARBA" id="ARBA00043967"/>
    </source>
</evidence>
<dbReference type="GO" id="GO:0016226">
    <property type="term" value="P:iron-sulfur cluster assembly"/>
    <property type="evidence" value="ECO:0007669"/>
    <property type="project" value="InterPro"/>
</dbReference>
<reference evidence="4 5" key="1">
    <citation type="submission" date="2020-04" db="EMBL/GenBank/DDBJ databases">
        <title>MicrobeNet Type strains.</title>
        <authorList>
            <person name="Nicholson A.C."/>
        </authorList>
    </citation>
    <scope>NUCLEOTIDE SEQUENCE [LARGE SCALE GENOMIC DNA]</scope>
    <source>
        <strain evidence="4 5">CCUG 54536</strain>
    </source>
</reference>
<sequence length="389" mass="42284">MIDAQTLPLPDFPKVRYSAWQLDALSPSQATYETPQFLTDESGIEVSGLTTTYLALSADLQAQGVRLTSLMAAQKQWPELVADLMHRVIPATADRLTAQNAVQYNTGIFLYIPAHVVVPDVLHLVLNQLALTGDDLVARLLIYVGAHAKVSLLQQLNTIGDQKTKASVVIELIAAADAQVNYANLDQFGPQTTAYINRQAQINDRATVDCANVAFSDGQVLTELRSHANGEGATTHVCVSALTYQKQTQGFVTAVQNVGRHSVGHIFQRGVILNKSTLVFNGIGRIIKGAKGADAQQESRVLMLSRRARGDANPLLLIDENDVTAGHAASVGRVDEQQLYYLMSRGLSQTVARRLVIRGFLGDVLAALPTPSARQRVIAEIERKLQDEQ</sequence>